<dbReference type="EMBL" id="AYRZ02000004">
    <property type="protein sequence ID" value="PHT83312.1"/>
    <property type="molecule type" value="Genomic_DNA"/>
</dbReference>
<dbReference type="Gramene" id="PHT83312">
    <property type="protein sequence ID" value="PHT83312"/>
    <property type="gene ID" value="T459_11755"/>
</dbReference>
<dbReference type="Gene3D" id="1.10.640.10">
    <property type="entry name" value="Haem peroxidase domain superfamily, animal type"/>
    <property type="match status" value="1"/>
</dbReference>
<reference evidence="1 2" key="1">
    <citation type="journal article" date="2014" name="Nat. Genet.">
        <title>Genome sequence of the hot pepper provides insights into the evolution of pungency in Capsicum species.</title>
        <authorList>
            <person name="Kim S."/>
            <person name="Park M."/>
            <person name="Yeom S.I."/>
            <person name="Kim Y.M."/>
            <person name="Lee J.M."/>
            <person name="Lee H.A."/>
            <person name="Seo E."/>
            <person name="Choi J."/>
            <person name="Cheong K."/>
            <person name="Kim K.T."/>
            <person name="Jung K."/>
            <person name="Lee G.W."/>
            <person name="Oh S.K."/>
            <person name="Bae C."/>
            <person name="Kim S.B."/>
            <person name="Lee H.Y."/>
            <person name="Kim S.Y."/>
            <person name="Kim M.S."/>
            <person name="Kang B.C."/>
            <person name="Jo Y.D."/>
            <person name="Yang H.B."/>
            <person name="Jeong H.J."/>
            <person name="Kang W.H."/>
            <person name="Kwon J.K."/>
            <person name="Shin C."/>
            <person name="Lim J.Y."/>
            <person name="Park J.H."/>
            <person name="Huh J.H."/>
            <person name="Kim J.S."/>
            <person name="Kim B.D."/>
            <person name="Cohen O."/>
            <person name="Paran I."/>
            <person name="Suh M.C."/>
            <person name="Lee S.B."/>
            <person name="Kim Y.K."/>
            <person name="Shin Y."/>
            <person name="Noh S.J."/>
            <person name="Park J."/>
            <person name="Seo Y.S."/>
            <person name="Kwon S.Y."/>
            <person name="Kim H.A."/>
            <person name="Park J.M."/>
            <person name="Kim H.J."/>
            <person name="Choi S.B."/>
            <person name="Bosland P.W."/>
            <person name="Reeves G."/>
            <person name="Jo S.H."/>
            <person name="Lee B.W."/>
            <person name="Cho H.T."/>
            <person name="Choi H.S."/>
            <person name="Lee M.S."/>
            <person name="Yu Y."/>
            <person name="Do Choi Y."/>
            <person name="Park B.S."/>
            <person name="van Deynze A."/>
            <person name="Ashrafi H."/>
            <person name="Hill T."/>
            <person name="Kim W.T."/>
            <person name="Pai H.S."/>
            <person name="Ahn H.K."/>
            <person name="Yeam I."/>
            <person name="Giovannoni J.J."/>
            <person name="Rose J.K."/>
            <person name="Sorensen I."/>
            <person name="Lee S.J."/>
            <person name="Kim R.W."/>
            <person name="Choi I.Y."/>
            <person name="Choi B.S."/>
            <person name="Lim J.S."/>
            <person name="Lee Y.H."/>
            <person name="Choi D."/>
        </authorList>
    </citation>
    <scope>NUCLEOTIDE SEQUENCE [LARGE SCALE GENOMIC DNA]</scope>
    <source>
        <strain evidence="2">cv. CM334</strain>
    </source>
</reference>
<evidence type="ECO:0000313" key="2">
    <source>
        <dbReference type="Proteomes" id="UP000222542"/>
    </source>
</evidence>
<proteinExistence type="predicted"/>
<dbReference type="GO" id="GO:0006979">
    <property type="term" value="P:response to oxidative stress"/>
    <property type="evidence" value="ECO:0007669"/>
    <property type="project" value="InterPro"/>
</dbReference>
<dbReference type="Proteomes" id="UP000222542">
    <property type="component" value="Unassembled WGS sequence"/>
</dbReference>
<dbReference type="InterPro" id="IPR010255">
    <property type="entry name" value="Haem_peroxidase_sf"/>
</dbReference>
<protein>
    <submittedName>
        <fullName evidence="1">Uncharacterized protein</fullName>
    </submittedName>
</protein>
<comment type="caution">
    <text evidence="1">The sequence shown here is derived from an EMBL/GenBank/DDBJ whole genome shotgun (WGS) entry which is preliminary data.</text>
</comment>
<dbReference type="SUPFAM" id="SSF48113">
    <property type="entry name" value="Heme-dependent peroxidases"/>
    <property type="match status" value="1"/>
</dbReference>
<dbReference type="GO" id="GO:0004601">
    <property type="term" value="F:peroxidase activity"/>
    <property type="evidence" value="ECO:0007669"/>
    <property type="project" value="InterPro"/>
</dbReference>
<dbReference type="GO" id="GO:0020037">
    <property type="term" value="F:heme binding"/>
    <property type="evidence" value="ECO:0007669"/>
    <property type="project" value="InterPro"/>
</dbReference>
<keyword evidence="2" id="KW-1185">Reference proteome</keyword>
<reference evidence="1 2" key="2">
    <citation type="journal article" date="2017" name="Genome Biol.">
        <title>New reference genome sequences of hot pepper reveal the massive evolution of plant disease-resistance genes by retroduplication.</title>
        <authorList>
            <person name="Kim S."/>
            <person name="Park J."/>
            <person name="Yeom S.I."/>
            <person name="Kim Y.M."/>
            <person name="Seo E."/>
            <person name="Kim K.T."/>
            <person name="Kim M.S."/>
            <person name="Lee J.M."/>
            <person name="Cheong K."/>
            <person name="Shin H.S."/>
            <person name="Kim S.B."/>
            <person name="Han K."/>
            <person name="Lee J."/>
            <person name="Park M."/>
            <person name="Lee H.A."/>
            <person name="Lee H.Y."/>
            <person name="Lee Y."/>
            <person name="Oh S."/>
            <person name="Lee J.H."/>
            <person name="Choi E."/>
            <person name="Choi E."/>
            <person name="Lee S.E."/>
            <person name="Jeon J."/>
            <person name="Kim H."/>
            <person name="Choi G."/>
            <person name="Song H."/>
            <person name="Lee J."/>
            <person name="Lee S.C."/>
            <person name="Kwon J.K."/>
            <person name="Lee H.Y."/>
            <person name="Koo N."/>
            <person name="Hong Y."/>
            <person name="Kim R.W."/>
            <person name="Kang W.H."/>
            <person name="Huh J.H."/>
            <person name="Kang B.C."/>
            <person name="Yang T.J."/>
            <person name="Lee Y.H."/>
            <person name="Bennetzen J.L."/>
            <person name="Choi D."/>
        </authorList>
    </citation>
    <scope>NUCLEOTIDE SEQUENCE [LARGE SCALE GENOMIC DNA]</scope>
    <source>
        <strain evidence="2">cv. CM334</strain>
    </source>
</reference>
<name>A0A2G2ZMU5_CAPAN</name>
<evidence type="ECO:0000313" key="1">
    <source>
        <dbReference type="EMBL" id="PHT83312.1"/>
    </source>
</evidence>
<dbReference type="AlphaFoldDB" id="A0A2G2ZMU5"/>
<organism evidence="1 2">
    <name type="scientific">Capsicum annuum</name>
    <name type="common">Capsicum pepper</name>
    <dbReference type="NCBI Taxonomy" id="4072"/>
    <lineage>
        <taxon>Eukaryota</taxon>
        <taxon>Viridiplantae</taxon>
        <taxon>Streptophyta</taxon>
        <taxon>Embryophyta</taxon>
        <taxon>Tracheophyta</taxon>
        <taxon>Spermatophyta</taxon>
        <taxon>Magnoliopsida</taxon>
        <taxon>eudicotyledons</taxon>
        <taxon>Gunneridae</taxon>
        <taxon>Pentapetalae</taxon>
        <taxon>asterids</taxon>
        <taxon>lamiids</taxon>
        <taxon>Solanales</taxon>
        <taxon>Solanaceae</taxon>
        <taxon>Solanoideae</taxon>
        <taxon>Capsiceae</taxon>
        <taxon>Capsicum</taxon>
    </lineage>
</organism>
<dbReference type="InterPro" id="IPR037120">
    <property type="entry name" value="Haem_peroxidase_sf_animal"/>
</dbReference>
<accession>A0A2G2ZMU5</accession>
<sequence>MSSLLRISSGISIKRNKYHNVVVKLIMAKAYDKENAADSHLQVEDLNDDDEAIKTLRDVNSHNVEDLDLLVGMTAEKKFKCFAISKTSFFIFLLTASSSNDDGGEDEEDRMEY</sequence>
<dbReference type="STRING" id="4072.A0A2G2ZMU5"/>
<gene>
    <name evidence="1" type="ORF">T459_11755</name>
</gene>